<name>A0A495IBY2_9MICO</name>
<organism evidence="9 10">
    <name type="scientific">Frondihabitans australicus</name>
    <dbReference type="NCBI Taxonomy" id="386892"/>
    <lineage>
        <taxon>Bacteria</taxon>
        <taxon>Bacillati</taxon>
        <taxon>Actinomycetota</taxon>
        <taxon>Actinomycetes</taxon>
        <taxon>Micrococcales</taxon>
        <taxon>Microbacteriaceae</taxon>
        <taxon>Frondihabitans</taxon>
    </lineage>
</organism>
<dbReference type="InterPro" id="IPR001991">
    <property type="entry name" value="Na-dicarboxylate_symporter"/>
</dbReference>
<keyword evidence="6 8" id="KW-1133">Transmembrane helix</keyword>
<dbReference type="GO" id="GO:0015141">
    <property type="term" value="F:succinate transmembrane transporter activity"/>
    <property type="evidence" value="ECO:0007669"/>
    <property type="project" value="TreeGrafter"/>
</dbReference>
<accession>A0A495IBY2</accession>
<evidence type="ECO:0000256" key="8">
    <source>
        <dbReference type="SAM" id="Phobius"/>
    </source>
</evidence>
<dbReference type="Gene3D" id="1.10.3860.10">
    <property type="entry name" value="Sodium:dicarboxylate symporter"/>
    <property type="match status" value="1"/>
</dbReference>
<evidence type="ECO:0000256" key="6">
    <source>
        <dbReference type="ARBA" id="ARBA00022989"/>
    </source>
</evidence>
<feature type="transmembrane region" description="Helical" evidence="8">
    <location>
        <begin position="317"/>
        <end position="337"/>
    </location>
</feature>
<keyword evidence="7 8" id="KW-0472">Membrane</keyword>
<keyword evidence="2" id="KW-0813">Transport</keyword>
<evidence type="ECO:0000256" key="7">
    <source>
        <dbReference type="ARBA" id="ARBA00023136"/>
    </source>
</evidence>
<comment type="caution">
    <text evidence="9">The sequence shown here is derived from an EMBL/GenBank/DDBJ whole genome shotgun (WGS) entry which is preliminary data.</text>
</comment>
<evidence type="ECO:0000256" key="5">
    <source>
        <dbReference type="ARBA" id="ARBA00022847"/>
    </source>
</evidence>
<keyword evidence="3" id="KW-1003">Cell membrane</keyword>
<dbReference type="RefSeq" id="WP_121368296.1">
    <property type="nucleotide sequence ID" value="NZ_RBKS01000001.1"/>
</dbReference>
<dbReference type="SUPFAM" id="SSF118215">
    <property type="entry name" value="Proton glutamate symport protein"/>
    <property type="match status" value="1"/>
</dbReference>
<evidence type="ECO:0000256" key="1">
    <source>
        <dbReference type="ARBA" id="ARBA00004651"/>
    </source>
</evidence>
<dbReference type="FunFam" id="1.10.3860.10:FF:000001">
    <property type="entry name" value="C4-dicarboxylate transport protein"/>
    <property type="match status" value="1"/>
</dbReference>
<feature type="transmembrane region" description="Helical" evidence="8">
    <location>
        <begin position="344"/>
        <end position="367"/>
    </location>
</feature>
<dbReference type="OrthoDB" id="9766690at2"/>
<dbReference type="PANTHER" id="PTHR42865:SF1">
    <property type="entry name" value="AEROBIC C4-DICARBOXYLATE TRANSPORT PROTEIN"/>
    <property type="match status" value="1"/>
</dbReference>
<feature type="transmembrane region" description="Helical" evidence="8">
    <location>
        <begin position="32"/>
        <end position="51"/>
    </location>
</feature>
<comment type="subcellular location">
    <subcellularLocation>
        <location evidence="1">Cell membrane</location>
        <topology evidence="1">Multi-pass membrane protein</topology>
    </subcellularLocation>
</comment>
<keyword evidence="10" id="KW-1185">Reference proteome</keyword>
<dbReference type="EMBL" id="RBKS01000001">
    <property type="protein sequence ID" value="RKR73429.1"/>
    <property type="molecule type" value="Genomic_DNA"/>
</dbReference>
<protein>
    <submittedName>
        <fullName evidence="9">Na+/H+-dicarboxylate symporter</fullName>
    </submittedName>
</protein>
<proteinExistence type="predicted"/>
<keyword evidence="4 8" id="KW-0812">Transmembrane</keyword>
<dbReference type="GO" id="GO:0015138">
    <property type="term" value="F:fumarate transmembrane transporter activity"/>
    <property type="evidence" value="ECO:0007669"/>
    <property type="project" value="TreeGrafter"/>
</dbReference>
<feature type="transmembrane region" description="Helical" evidence="8">
    <location>
        <begin position="373"/>
        <end position="395"/>
    </location>
</feature>
<evidence type="ECO:0000256" key="2">
    <source>
        <dbReference type="ARBA" id="ARBA00022448"/>
    </source>
</evidence>
<dbReference type="Proteomes" id="UP000280008">
    <property type="component" value="Unassembled WGS sequence"/>
</dbReference>
<feature type="transmembrane region" description="Helical" evidence="8">
    <location>
        <begin position="215"/>
        <end position="233"/>
    </location>
</feature>
<dbReference type="InterPro" id="IPR036458">
    <property type="entry name" value="Na:dicarbo_symporter_sf"/>
</dbReference>
<dbReference type="GO" id="GO:0005886">
    <property type="term" value="C:plasma membrane"/>
    <property type="evidence" value="ECO:0007669"/>
    <property type="project" value="UniProtKB-SubCell"/>
</dbReference>
<evidence type="ECO:0000313" key="9">
    <source>
        <dbReference type="EMBL" id="RKR73429.1"/>
    </source>
</evidence>
<evidence type="ECO:0000313" key="10">
    <source>
        <dbReference type="Proteomes" id="UP000280008"/>
    </source>
</evidence>
<sequence length="461" mass="49066">MSAQIASPAPGRGGRFSFTQLNPFSRPLYKDLTFQVLTGMVVGVLLGVFVPKVGLNVNDVSTIFINLIQMVVGLIVFCTVTLGIAKVRDFGKVGRIAIKAMVYFEVITTFALIIGLVTINILRPGVGLHIDPSTLSQSASTKAATNESFGTFVTSLVPTSAIGAFSSGNILQILIFSVLFGCGVSAVGEKAAPLISVVETTQSALFWMIRQIMKLAPLAACAAIAFSVATYGLHTLVSLGALVLEFFLTVVLFFVLVLWPVSHYANVSLLKLMRYIRNELLLVIGTSSSESVFPQLTEKLKKLGVSDEVVGLVLPTAYSFNHDGTCLFFAATSVFLAQATDTHLGWTGQLTLMIVLLLTSKGGAGVAGSSIPILALTLAATHIIPVASVALILGVQKIMSAAFVFANITGNCVATVVVGKWEKAIDWDQMHRELDAGYVEPSAFTRKADETEQEQPALVSQ</sequence>
<dbReference type="GO" id="GO:0070778">
    <property type="term" value="P:L-aspartate transmembrane transport"/>
    <property type="evidence" value="ECO:0007669"/>
    <property type="project" value="TreeGrafter"/>
</dbReference>
<evidence type="ECO:0000256" key="4">
    <source>
        <dbReference type="ARBA" id="ARBA00022692"/>
    </source>
</evidence>
<dbReference type="Pfam" id="PF00375">
    <property type="entry name" value="SDF"/>
    <property type="match status" value="1"/>
</dbReference>
<feature type="transmembrane region" description="Helical" evidence="8">
    <location>
        <begin position="239"/>
        <end position="259"/>
    </location>
</feature>
<gene>
    <name evidence="9" type="ORF">C8E83_0522</name>
</gene>
<feature type="transmembrane region" description="Helical" evidence="8">
    <location>
        <begin position="63"/>
        <end position="84"/>
    </location>
</feature>
<reference evidence="9 10" key="1">
    <citation type="submission" date="2018-10" db="EMBL/GenBank/DDBJ databases">
        <title>Sequencing the genomes of 1000 actinobacteria strains.</title>
        <authorList>
            <person name="Klenk H.-P."/>
        </authorList>
    </citation>
    <scope>NUCLEOTIDE SEQUENCE [LARGE SCALE GENOMIC DNA]</scope>
    <source>
        <strain evidence="9 10">DSM 17894</strain>
    </source>
</reference>
<dbReference type="PANTHER" id="PTHR42865">
    <property type="entry name" value="PROTON/GLUTAMATE-ASPARTATE SYMPORTER"/>
    <property type="match status" value="1"/>
</dbReference>
<feature type="transmembrane region" description="Helical" evidence="8">
    <location>
        <begin position="96"/>
        <end position="122"/>
    </location>
</feature>
<keyword evidence="5" id="KW-0769">Symport</keyword>
<dbReference type="GO" id="GO:0015366">
    <property type="term" value="F:malate:proton symporter activity"/>
    <property type="evidence" value="ECO:0007669"/>
    <property type="project" value="TreeGrafter"/>
</dbReference>
<dbReference type="AlphaFoldDB" id="A0A495IBY2"/>
<evidence type="ECO:0000256" key="3">
    <source>
        <dbReference type="ARBA" id="ARBA00022475"/>
    </source>
</evidence>
<dbReference type="PRINTS" id="PR00173">
    <property type="entry name" value="EDTRNSPORT"/>
</dbReference>